<dbReference type="InterPro" id="IPR050493">
    <property type="entry name" value="FAD-dep_Monooxygenase_BioMet"/>
</dbReference>
<evidence type="ECO:0000256" key="4">
    <source>
        <dbReference type="ARBA" id="ARBA00023002"/>
    </source>
</evidence>
<reference evidence="8 9" key="1">
    <citation type="submission" date="2018-11" db="EMBL/GenBank/DDBJ databases">
        <title>Genome assembly of Steccherinum ochraceum LE-BIN_3174, the white-rot fungus of the Steccherinaceae family (The Residual Polyporoid clade, Polyporales, Basidiomycota).</title>
        <authorList>
            <person name="Fedorova T.V."/>
            <person name="Glazunova O.A."/>
            <person name="Landesman E.O."/>
            <person name="Moiseenko K.V."/>
            <person name="Psurtseva N.V."/>
            <person name="Savinova O.S."/>
            <person name="Shakhova N.V."/>
            <person name="Tyazhelova T.V."/>
            <person name="Vasina D.V."/>
        </authorList>
    </citation>
    <scope>NUCLEOTIDE SEQUENCE [LARGE SCALE GENOMIC DNA]</scope>
    <source>
        <strain evidence="8 9">LE-BIN_3174</strain>
    </source>
</reference>
<keyword evidence="6" id="KW-1133">Transmembrane helix</keyword>
<dbReference type="PANTHER" id="PTHR13789:SF306">
    <property type="entry name" value="HYDROXYLASE, PUTATIVE-RELATED"/>
    <property type="match status" value="1"/>
</dbReference>
<sequence>MALPEERPPPALNMPTINYQAALTLDIVVVGGGISGLATAFVLQRAGHRVHVLEELQSLGTPAAGLRVPPNLSKIFREWIGEEELSRISVRNIGTPWYDLESGQQVGYHHWTPAVMKETGGDFLMMHHEDVHKMLYRLATDVGVKVQMGCKVEGVRVEGTPAPTEDDPEHIDYKRPRVVLANNVEIETDLVVGADGPTSIVRETIFADALEEAEVKPSGLTVLGGIIPADEMLKDPDLGKFVLADEWPIFMGPNRSMCCHPVRAKKEFSLQLYWPDADGGPNNVGLESWYEVIPTDSIDFTPYAPSVQRLMKMVPFLTRTRRMIRPELEDWTDDSGQVVLIGEAAHPWLTPISC</sequence>
<dbReference type="Gene3D" id="3.50.50.60">
    <property type="entry name" value="FAD/NAD(P)-binding domain"/>
    <property type="match status" value="1"/>
</dbReference>
<evidence type="ECO:0000256" key="6">
    <source>
        <dbReference type="SAM" id="Phobius"/>
    </source>
</evidence>
<evidence type="ECO:0000256" key="1">
    <source>
        <dbReference type="ARBA" id="ARBA00007992"/>
    </source>
</evidence>
<keyword evidence="6" id="KW-0812">Transmembrane</keyword>
<keyword evidence="6" id="KW-0472">Membrane</keyword>
<dbReference type="STRING" id="92696.A0A4R0R7R6"/>
<evidence type="ECO:0000313" key="9">
    <source>
        <dbReference type="Proteomes" id="UP000292702"/>
    </source>
</evidence>
<keyword evidence="4" id="KW-0560">Oxidoreductase</keyword>
<feature type="domain" description="FAD-binding" evidence="7">
    <location>
        <begin position="25"/>
        <end position="250"/>
    </location>
</feature>
<evidence type="ECO:0000313" key="8">
    <source>
        <dbReference type="EMBL" id="TCD63710.1"/>
    </source>
</evidence>
<evidence type="ECO:0000256" key="5">
    <source>
        <dbReference type="ARBA" id="ARBA00023033"/>
    </source>
</evidence>
<dbReference type="PANTHER" id="PTHR13789">
    <property type="entry name" value="MONOOXYGENASE"/>
    <property type="match status" value="1"/>
</dbReference>
<name>A0A4R0R7R6_9APHY</name>
<comment type="similarity">
    <text evidence="1">Belongs to the paxM FAD-dependent monooxygenase family.</text>
</comment>
<dbReference type="PRINTS" id="PR00420">
    <property type="entry name" value="RNGMNOXGNASE"/>
</dbReference>
<keyword evidence="3" id="KW-0274">FAD</keyword>
<dbReference type="EMBL" id="RWJN01000280">
    <property type="protein sequence ID" value="TCD63710.1"/>
    <property type="molecule type" value="Genomic_DNA"/>
</dbReference>
<dbReference type="SUPFAM" id="SSF51905">
    <property type="entry name" value="FAD/NAD(P)-binding domain"/>
    <property type="match status" value="1"/>
</dbReference>
<dbReference type="InterPro" id="IPR036188">
    <property type="entry name" value="FAD/NAD-bd_sf"/>
</dbReference>
<proteinExistence type="inferred from homology"/>
<keyword evidence="5" id="KW-0503">Monooxygenase</keyword>
<evidence type="ECO:0000256" key="3">
    <source>
        <dbReference type="ARBA" id="ARBA00022827"/>
    </source>
</evidence>
<dbReference type="Proteomes" id="UP000292702">
    <property type="component" value="Unassembled WGS sequence"/>
</dbReference>
<organism evidence="8 9">
    <name type="scientific">Steccherinum ochraceum</name>
    <dbReference type="NCBI Taxonomy" id="92696"/>
    <lineage>
        <taxon>Eukaryota</taxon>
        <taxon>Fungi</taxon>
        <taxon>Dikarya</taxon>
        <taxon>Basidiomycota</taxon>
        <taxon>Agaricomycotina</taxon>
        <taxon>Agaricomycetes</taxon>
        <taxon>Polyporales</taxon>
        <taxon>Steccherinaceae</taxon>
        <taxon>Steccherinum</taxon>
    </lineage>
</organism>
<dbReference type="InterPro" id="IPR002938">
    <property type="entry name" value="FAD-bd"/>
</dbReference>
<keyword evidence="2" id="KW-0285">Flavoprotein</keyword>
<dbReference type="AlphaFoldDB" id="A0A4R0R7R6"/>
<keyword evidence="9" id="KW-1185">Reference proteome</keyword>
<evidence type="ECO:0000256" key="2">
    <source>
        <dbReference type="ARBA" id="ARBA00022630"/>
    </source>
</evidence>
<feature type="transmembrane region" description="Helical" evidence="6">
    <location>
        <begin position="20"/>
        <end position="43"/>
    </location>
</feature>
<dbReference type="OrthoDB" id="5428495at2759"/>
<dbReference type="GO" id="GO:0071949">
    <property type="term" value="F:FAD binding"/>
    <property type="evidence" value="ECO:0007669"/>
    <property type="project" value="InterPro"/>
</dbReference>
<dbReference type="GO" id="GO:0004497">
    <property type="term" value="F:monooxygenase activity"/>
    <property type="evidence" value="ECO:0007669"/>
    <property type="project" value="UniProtKB-KW"/>
</dbReference>
<comment type="caution">
    <text evidence="8">The sequence shown here is derived from an EMBL/GenBank/DDBJ whole genome shotgun (WGS) entry which is preliminary data.</text>
</comment>
<evidence type="ECO:0000259" key="7">
    <source>
        <dbReference type="Pfam" id="PF01494"/>
    </source>
</evidence>
<protein>
    <recommendedName>
        <fullName evidence="7">FAD-binding domain-containing protein</fullName>
    </recommendedName>
</protein>
<accession>A0A4R0R7R6</accession>
<dbReference type="Pfam" id="PF01494">
    <property type="entry name" value="FAD_binding_3"/>
    <property type="match status" value="1"/>
</dbReference>
<gene>
    <name evidence="8" type="ORF">EIP91_005081</name>
</gene>